<dbReference type="OrthoDB" id="4967291at2759"/>
<reference evidence="1" key="1">
    <citation type="journal article" date="2021" name="Nat. Commun.">
        <title>Genetic determinants of endophytism in the Arabidopsis root mycobiome.</title>
        <authorList>
            <person name="Mesny F."/>
            <person name="Miyauchi S."/>
            <person name="Thiergart T."/>
            <person name="Pickel B."/>
            <person name="Atanasova L."/>
            <person name="Karlsson M."/>
            <person name="Huettel B."/>
            <person name="Barry K.W."/>
            <person name="Haridas S."/>
            <person name="Chen C."/>
            <person name="Bauer D."/>
            <person name="Andreopoulos W."/>
            <person name="Pangilinan J."/>
            <person name="LaButti K."/>
            <person name="Riley R."/>
            <person name="Lipzen A."/>
            <person name="Clum A."/>
            <person name="Drula E."/>
            <person name="Henrissat B."/>
            <person name="Kohler A."/>
            <person name="Grigoriev I.V."/>
            <person name="Martin F.M."/>
            <person name="Hacquard S."/>
        </authorList>
    </citation>
    <scope>NUCLEOTIDE SEQUENCE</scope>
    <source>
        <strain evidence="1">MPI-SDFR-AT-0068</strain>
    </source>
</reference>
<organism evidence="1 2">
    <name type="scientific">Fusarium tricinctum</name>
    <dbReference type="NCBI Taxonomy" id="61284"/>
    <lineage>
        <taxon>Eukaryota</taxon>
        <taxon>Fungi</taxon>
        <taxon>Dikarya</taxon>
        <taxon>Ascomycota</taxon>
        <taxon>Pezizomycotina</taxon>
        <taxon>Sordariomycetes</taxon>
        <taxon>Hypocreomycetidae</taxon>
        <taxon>Hypocreales</taxon>
        <taxon>Nectriaceae</taxon>
        <taxon>Fusarium</taxon>
        <taxon>Fusarium tricinctum species complex</taxon>
    </lineage>
</organism>
<protein>
    <submittedName>
        <fullName evidence="1">Uncharacterized protein</fullName>
    </submittedName>
</protein>
<dbReference type="AlphaFoldDB" id="A0A8K0WC66"/>
<dbReference type="EMBL" id="JAGPXF010000004">
    <property type="protein sequence ID" value="KAH7245093.1"/>
    <property type="molecule type" value="Genomic_DNA"/>
</dbReference>
<evidence type="ECO:0000313" key="1">
    <source>
        <dbReference type="EMBL" id="KAH7245093.1"/>
    </source>
</evidence>
<keyword evidence="2" id="KW-1185">Reference proteome</keyword>
<accession>A0A8K0WC66</accession>
<sequence>MPFTTAITHYVRGDVLEQWLSTTFGSAETGTWSFKEIAYGQDGFWQVTAPRVITAGEQTQLELDSRPTRVRTFGN</sequence>
<comment type="caution">
    <text evidence="1">The sequence shown here is derived from an EMBL/GenBank/DDBJ whole genome shotgun (WGS) entry which is preliminary data.</text>
</comment>
<gene>
    <name evidence="1" type="ORF">BKA59DRAFT_511047</name>
</gene>
<evidence type="ECO:0000313" key="2">
    <source>
        <dbReference type="Proteomes" id="UP000813427"/>
    </source>
</evidence>
<name>A0A8K0WC66_9HYPO</name>
<proteinExistence type="predicted"/>
<dbReference type="Proteomes" id="UP000813427">
    <property type="component" value="Unassembled WGS sequence"/>
</dbReference>